<dbReference type="AlphaFoldDB" id="A0A9P0LWX8"/>
<dbReference type="EMBL" id="CAKOFQ010007606">
    <property type="protein sequence ID" value="CAH2004747.1"/>
    <property type="molecule type" value="Genomic_DNA"/>
</dbReference>
<dbReference type="Proteomes" id="UP001152888">
    <property type="component" value="Unassembled WGS sequence"/>
</dbReference>
<accession>A0A9P0LWX8</accession>
<reference evidence="2" key="1">
    <citation type="submission" date="2022-03" db="EMBL/GenBank/DDBJ databases">
        <authorList>
            <person name="Sayadi A."/>
        </authorList>
    </citation>
    <scope>NUCLEOTIDE SEQUENCE</scope>
</reference>
<keyword evidence="3" id="KW-1185">Reference proteome</keyword>
<name>A0A9P0LWX8_ACAOB</name>
<proteinExistence type="predicted"/>
<gene>
    <name evidence="2" type="ORF">ACAOBT_LOCUS28173</name>
</gene>
<protein>
    <submittedName>
        <fullName evidence="2">Uncharacterized protein</fullName>
    </submittedName>
</protein>
<evidence type="ECO:0000313" key="3">
    <source>
        <dbReference type="Proteomes" id="UP001152888"/>
    </source>
</evidence>
<comment type="caution">
    <text evidence="2">The sequence shown here is derived from an EMBL/GenBank/DDBJ whole genome shotgun (WGS) entry which is preliminary data.</text>
</comment>
<evidence type="ECO:0000313" key="2">
    <source>
        <dbReference type="EMBL" id="CAH2004747.1"/>
    </source>
</evidence>
<evidence type="ECO:0000256" key="1">
    <source>
        <dbReference type="SAM" id="MobiDB-lite"/>
    </source>
</evidence>
<feature type="region of interest" description="Disordered" evidence="1">
    <location>
        <begin position="1"/>
        <end position="25"/>
    </location>
</feature>
<sequence>METDPAGSGNGASTMAIETESKEQTVEEVRAQLEMVGQELSKKDDDKKTNERLMMIIEAQQRTINN</sequence>
<organism evidence="2 3">
    <name type="scientific">Acanthoscelides obtectus</name>
    <name type="common">Bean weevil</name>
    <name type="synonym">Bruchus obtectus</name>
    <dbReference type="NCBI Taxonomy" id="200917"/>
    <lineage>
        <taxon>Eukaryota</taxon>
        <taxon>Metazoa</taxon>
        <taxon>Ecdysozoa</taxon>
        <taxon>Arthropoda</taxon>
        <taxon>Hexapoda</taxon>
        <taxon>Insecta</taxon>
        <taxon>Pterygota</taxon>
        <taxon>Neoptera</taxon>
        <taxon>Endopterygota</taxon>
        <taxon>Coleoptera</taxon>
        <taxon>Polyphaga</taxon>
        <taxon>Cucujiformia</taxon>
        <taxon>Chrysomeloidea</taxon>
        <taxon>Chrysomelidae</taxon>
        <taxon>Bruchinae</taxon>
        <taxon>Bruchini</taxon>
        <taxon>Acanthoscelides</taxon>
    </lineage>
</organism>